<dbReference type="EMBL" id="MHKI01000021">
    <property type="protein sequence ID" value="OGY86343.1"/>
    <property type="molecule type" value="Genomic_DNA"/>
</dbReference>
<comment type="caution">
    <text evidence="2">The sequence shown here is derived from an EMBL/GenBank/DDBJ whole genome shotgun (WGS) entry which is preliminary data.</text>
</comment>
<protein>
    <submittedName>
        <fullName evidence="2">Uncharacterized protein</fullName>
    </submittedName>
</protein>
<dbReference type="Proteomes" id="UP000176420">
    <property type="component" value="Unassembled WGS sequence"/>
</dbReference>
<name>A0A1G2BAV5_9BACT</name>
<feature type="region of interest" description="Disordered" evidence="1">
    <location>
        <begin position="188"/>
        <end position="211"/>
    </location>
</feature>
<proteinExistence type="predicted"/>
<gene>
    <name evidence="2" type="ORF">A2319_03020</name>
</gene>
<feature type="compositionally biased region" description="Basic residues" evidence="1">
    <location>
        <begin position="197"/>
        <end position="211"/>
    </location>
</feature>
<reference evidence="2 3" key="1">
    <citation type="journal article" date="2016" name="Nat. Commun.">
        <title>Thousands of microbial genomes shed light on interconnected biogeochemical processes in an aquifer system.</title>
        <authorList>
            <person name="Anantharaman K."/>
            <person name="Brown C.T."/>
            <person name="Hug L.A."/>
            <person name="Sharon I."/>
            <person name="Castelle C.J."/>
            <person name="Probst A.J."/>
            <person name="Thomas B.C."/>
            <person name="Singh A."/>
            <person name="Wilkins M.J."/>
            <person name="Karaoz U."/>
            <person name="Brodie E.L."/>
            <person name="Williams K.H."/>
            <person name="Hubbard S.S."/>
            <person name="Banfield J.F."/>
        </authorList>
    </citation>
    <scope>NUCLEOTIDE SEQUENCE [LARGE SCALE GENOMIC DNA]</scope>
</reference>
<dbReference type="AlphaFoldDB" id="A0A1G2BAV5"/>
<evidence type="ECO:0000256" key="1">
    <source>
        <dbReference type="SAM" id="MobiDB-lite"/>
    </source>
</evidence>
<sequence>MSILEEYQSFSEAQKKVVRTVLTEIYEPPLRQRLVKETSTDDDNQKALWKHIADVRQFVKTGENVEILEALNSILQKDKNLTLQGIFLEYVAKSVNAVVCSELTPDEANILYQDTGGSQLTDEQEAEYLSYEEDEKPEDIEAGNQAADEMVIDNLKAANEITKEIRRLFPEMPIPELSMAVTEARKALKKHLTETKQKRRQSDRKFKPTWH</sequence>
<organism evidence="2 3">
    <name type="scientific">Candidatus Kerfeldbacteria bacterium RIFOXYB2_FULL_38_14</name>
    <dbReference type="NCBI Taxonomy" id="1798547"/>
    <lineage>
        <taxon>Bacteria</taxon>
        <taxon>Candidatus Kerfeldiibacteriota</taxon>
    </lineage>
</organism>
<evidence type="ECO:0000313" key="2">
    <source>
        <dbReference type="EMBL" id="OGY86343.1"/>
    </source>
</evidence>
<evidence type="ECO:0000313" key="3">
    <source>
        <dbReference type="Proteomes" id="UP000176420"/>
    </source>
</evidence>
<accession>A0A1G2BAV5</accession>